<sequence length="280" mass="31142">MLQEESIKVAEAIEANLQLVDSVIQTLRSFIASGMDWTDLGELVKDEAKKGNPLAKAIVRLRLDVGMVTIGLRPVGIDIDIYASAHANARRYYESKKVAAVKQEKTIQAASKALRSAERKIALDLKSTQNNTAVITKIRKPFWFERYLWFVSTENYLCVAGRDAGQNEILVRRYLKKGDAYVHADLHGAASVIVKNISPDAPIPPMTLHQAGTMSVCQSRAWDSKIVTSAWWVTDSQVSKTAPTGEYLGTGSFMIRGKKNWLPPVQLVYGFGILFRVDEE</sequence>
<reference evidence="3" key="1">
    <citation type="journal article" date="2018" name="Nat. Microbiol.">
        <title>Leveraging single-cell genomics to expand the fungal tree of life.</title>
        <authorList>
            <person name="Ahrendt S.R."/>
            <person name="Quandt C.A."/>
            <person name="Ciobanu D."/>
            <person name="Clum A."/>
            <person name="Salamov A."/>
            <person name="Andreopoulos B."/>
            <person name="Cheng J.F."/>
            <person name="Woyke T."/>
            <person name="Pelin A."/>
            <person name="Henrissat B."/>
            <person name="Reynolds N.K."/>
            <person name="Benny G.L."/>
            <person name="Smith M.E."/>
            <person name="James T.Y."/>
            <person name="Grigoriev I.V."/>
        </authorList>
    </citation>
    <scope>NUCLEOTIDE SEQUENCE [LARGE SCALE GENOMIC DNA]</scope>
</reference>
<dbReference type="PANTHER" id="PTHR15239:SF6">
    <property type="entry name" value="RIBOSOME QUALITY CONTROL COMPLEX SUBUNIT NEMF"/>
    <property type="match status" value="1"/>
</dbReference>
<feature type="domain" description="NFACT RNA-binding" evidence="1">
    <location>
        <begin position="147"/>
        <end position="257"/>
    </location>
</feature>
<protein>
    <recommendedName>
        <fullName evidence="1">NFACT RNA-binding domain-containing protein</fullName>
    </recommendedName>
</protein>
<proteinExistence type="predicted"/>
<name>A0A4P9W4F5_9FUNG</name>
<dbReference type="GO" id="GO:1990112">
    <property type="term" value="C:RQC complex"/>
    <property type="evidence" value="ECO:0007669"/>
    <property type="project" value="TreeGrafter"/>
</dbReference>
<evidence type="ECO:0000313" key="2">
    <source>
        <dbReference type="EMBL" id="RKO85570.1"/>
    </source>
</evidence>
<dbReference type="AlphaFoldDB" id="A0A4P9W4F5"/>
<evidence type="ECO:0000313" key="3">
    <source>
        <dbReference type="Proteomes" id="UP000269721"/>
    </source>
</evidence>
<dbReference type="GO" id="GO:1990116">
    <property type="term" value="P:ribosome-associated ubiquitin-dependent protein catabolic process"/>
    <property type="evidence" value="ECO:0007669"/>
    <property type="project" value="TreeGrafter"/>
</dbReference>
<evidence type="ECO:0000259" key="1">
    <source>
        <dbReference type="Pfam" id="PF05670"/>
    </source>
</evidence>
<accession>A0A4P9W4F5</accession>
<dbReference type="GO" id="GO:0072344">
    <property type="term" value="P:rescue of stalled ribosome"/>
    <property type="evidence" value="ECO:0007669"/>
    <property type="project" value="TreeGrafter"/>
</dbReference>
<dbReference type="OrthoDB" id="207084at2759"/>
<gene>
    <name evidence="2" type="ORF">BDK51DRAFT_22403</name>
</gene>
<organism evidence="2 3">
    <name type="scientific">Blyttiomyces helicus</name>
    <dbReference type="NCBI Taxonomy" id="388810"/>
    <lineage>
        <taxon>Eukaryota</taxon>
        <taxon>Fungi</taxon>
        <taxon>Fungi incertae sedis</taxon>
        <taxon>Chytridiomycota</taxon>
        <taxon>Chytridiomycota incertae sedis</taxon>
        <taxon>Chytridiomycetes</taxon>
        <taxon>Chytridiomycetes incertae sedis</taxon>
        <taxon>Blyttiomyces</taxon>
    </lineage>
</organism>
<dbReference type="Pfam" id="PF05670">
    <property type="entry name" value="NFACT-R_1"/>
    <property type="match status" value="1"/>
</dbReference>
<dbReference type="Proteomes" id="UP000269721">
    <property type="component" value="Unassembled WGS sequence"/>
</dbReference>
<keyword evidence="3" id="KW-1185">Reference proteome</keyword>
<dbReference type="GO" id="GO:0000049">
    <property type="term" value="F:tRNA binding"/>
    <property type="evidence" value="ECO:0007669"/>
    <property type="project" value="TreeGrafter"/>
</dbReference>
<dbReference type="InterPro" id="IPR008532">
    <property type="entry name" value="NFACT_RNA-bd"/>
</dbReference>
<feature type="non-terminal residue" evidence="2">
    <location>
        <position position="280"/>
    </location>
</feature>
<dbReference type="EMBL" id="KZ998957">
    <property type="protein sequence ID" value="RKO85570.1"/>
    <property type="molecule type" value="Genomic_DNA"/>
</dbReference>
<dbReference type="InterPro" id="IPR051608">
    <property type="entry name" value="RQC_Subunit_NEMF"/>
</dbReference>
<dbReference type="PANTHER" id="PTHR15239">
    <property type="entry name" value="NUCLEAR EXPORT MEDIATOR FACTOR NEMF"/>
    <property type="match status" value="1"/>
</dbReference>
<dbReference type="GO" id="GO:0043023">
    <property type="term" value="F:ribosomal large subunit binding"/>
    <property type="evidence" value="ECO:0007669"/>
    <property type="project" value="TreeGrafter"/>
</dbReference>